<comment type="caution">
    <text evidence="2">The sequence shown here is derived from an EMBL/GenBank/DDBJ whole genome shotgun (WGS) entry which is preliminary data.</text>
</comment>
<protein>
    <recommendedName>
        <fullName evidence="1">Dipeptidase</fullName>
        <ecNumber evidence="1">3.4.13.19</ecNumber>
    </recommendedName>
</protein>
<proteinExistence type="inferred from homology"/>
<dbReference type="InterPro" id="IPR008257">
    <property type="entry name" value="Pept_M19"/>
</dbReference>
<gene>
    <name evidence="2" type="ORF">Clacol_001019</name>
</gene>
<dbReference type="Gene3D" id="3.20.20.140">
    <property type="entry name" value="Metal-dependent hydrolases"/>
    <property type="match status" value="1"/>
</dbReference>
<name>A0AAV5A2G4_9AGAM</name>
<keyword evidence="1" id="KW-0479">Metal-binding</keyword>
<dbReference type="SUPFAM" id="SSF51556">
    <property type="entry name" value="Metallo-dependent hydrolases"/>
    <property type="match status" value="1"/>
</dbReference>
<dbReference type="PROSITE" id="PS51365">
    <property type="entry name" value="RENAL_DIPEPTIDASE_2"/>
    <property type="match status" value="1"/>
</dbReference>
<reference evidence="2" key="1">
    <citation type="submission" date="2021-10" db="EMBL/GenBank/DDBJ databases">
        <title>De novo Genome Assembly of Clathrus columnatus (Basidiomycota, Fungi) Using Illumina and Nanopore Sequence Data.</title>
        <authorList>
            <person name="Ogiso-Tanaka E."/>
            <person name="Itagaki H."/>
            <person name="Hosoya T."/>
            <person name="Hosaka K."/>
        </authorList>
    </citation>
    <scope>NUCLEOTIDE SEQUENCE</scope>
    <source>
        <strain evidence="2">MO-923</strain>
    </source>
</reference>
<dbReference type="Pfam" id="PF01244">
    <property type="entry name" value="Peptidase_M19"/>
    <property type="match status" value="1"/>
</dbReference>
<dbReference type="InterPro" id="IPR032466">
    <property type="entry name" value="Metal_Hydrolase"/>
</dbReference>
<accession>A0AAV5A2G4</accession>
<evidence type="ECO:0000313" key="2">
    <source>
        <dbReference type="EMBL" id="GJJ06823.1"/>
    </source>
</evidence>
<keyword evidence="1" id="KW-0224">Dipeptidase</keyword>
<keyword evidence="1" id="KW-0378">Hydrolase</keyword>
<dbReference type="Proteomes" id="UP001050691">
    <property type="component" value="Unassembled WGS sequence"/>
</dbReference>
<comment type="cofactor">
    <cofactor evidence="1">
        <name>Zn(2+)</name>
        <dbReference type="ChEBI" id="CHEBI:29105"/>
    </cofactor>
</comment>
<comment type="similarity">
    <text evidence="1">Belongs to the metallo-dependent hydrolases superfamily. Peptidase M19 family.</text>
</comment>
<dbReference type="EMBL" id="BPWL01000001">
    <property type="protein sequence ID" value="GJJ06823.1"/>
    <property type="molecule type" value="Genomic_DNA"/>
</dbReference>
<sequence>MPVTVVDVAKGLIEQHGNVFQLTTDTRTLRSVISRGKAASMLGAEGPPTGKFLILPSHFYDLGEIHDPYTYAFLPQRICGFGRYLDIPGTKARSPLGRTLIQEMNRLGMLVDLSHTSDETSIQAIELSKAPVMWSHSSARSVWNVPRNVPDNILKMIGPEEGQKDGVIMVNFAPQFVAADGNATLYAVADHVAYWECRRTRPLILNLVFSVGLGSDFNEINTVPEGLEDVSKHPDLFSELRKRGWSRRNLAGLAGGNFVHVWEGVERVSKQLKDEGAVAAYDIYDKRQDL</sequence>
<comment type="catalytic activity">
    <reaction evidence="1">
        <text>an L-aminoacyl-L-amino acid + H2O = 2 an L-alpha-amino acid</text>
        <dbReference type="Rhea" id="RHEA:48940"/>
        <dbReference type="ChEBI" id="CHEBI:15377"/>
        <dbReference type="ChEBI" id="CHEBI:59869"/>
        <dbReference type="ChEBI" id="CHEBI:77460"/>
        <dbReference type="EC" id="3.4.13.19"/>
    </reaction>
</comment>
<keyword evidence="3" id="KW-1185">Reference proteome</keyword>
<dbReference type="GO" id="GO:0070573">
    <property type="term" value="F:metallodipeptidase activity"/>
    <property type="evidence" value="ECO:0007669"/>
    <property type="project" value="InterPro"/>
</dbReference>
<dbReference type="PANTHER" id="PTHR10443">
    <property type="entry name" value="MICROSOMAL DIPEPTIDASE"/>
    <property type="match status" value="1"/>
</dbReference>
<dbReference type="AlphaFoldDB" id="A0AAV5A2G4"/>
<evidence type="ECO:0000313" key="3">
    <source>
        <dbReference type="Proteomes" id="UP001050691"/>
    </source>
</evidence>
<dbReference type="EC" id="3.4.13.19" evidence="1"/>
<keyword evidence="1" id="KW-0482">Metalloprotease</keyword>
<evidence type="ECO:0000256" key="1">
    <source>
        <dbReference type="RuleBase" id="RU341113"/>
    </source>
</evidence>
<organism evidence="2 3">
    <name type="scientific">Clathrus columnatus</name>
    <dbReference type="NCBI Taxonomy" id="1419009"/>
    <lineage>
        <taxon>Eukaryota</taxon>
        <taxon>Fungi</taxon>
        <taxon>Dikarya</taxon>
        <taxon>Basidiomycota</taxon>
        <taxon>Agaricomycotina</taxon>
        <taxon>Agaricomycetes</taxon>
        <taxon>Phallomycetidae</taxon>
        <taxon>Phallales</taxon>
        <taxon>Clathraceae</taxon>
        <taxon>Clathrus</taxon>
    </lineage>
</organism>
<dbReference type="PANTHER" id="PTHR10443:SF12">
    <property type="entry name" value="DIPEPTIDASE"/>
    <property type="match status" value="1"/>
</dbReference>
<keyword evidence="1" id="KW-0862">Zinc</keyword>
<keyword evidence="1" id="KW-0645">Protease</keyword>
<dbReference type="GO" id="GO:0046872">
    <property type="term" value="F:metal ion binding"/>
    <property type="evidence" value="ECO:0007669"/>
    <property type="project" value="UniProtKB-UniRule"/>
</dbReference>
<dbReference type="GO" id="GO:0006508">
    <property type="term" value="P:proteolysis"/>
    <property type="evidence" value="ECO:0007669"/>
    <property type="project" value="UniProtKB-KW"/>
</dbReference>